<reference evidence="1 2" key="1">
    <citation type="submission" date="2017-11" db="EMBL/GenBank/DDBJ databases">
        <title>Draft genome of Arthrobacter agilis strain UMCV2, a plant growth-promoting rhizobacterium and biocontrol capacity of phytopathogenic fungi.</title>
        <authorList>
            <person name="Martinez-Camara R."/>
            <person name="Santoyo G."/>
            <person name="Moreno-Hagelsieb G."/>
            <person name="Valencia-Cantero E."/>
        </authorList>
    </citation>
    <scope>NUCLEOTIDE SEQUENCE [LARGE SCALE GENOMIC DNA]</scope>
    <source>
        <strain evidence="1 2">UMCV2</strain>
    </source>
</reference>
<proteinExistence type="predicted"/>
<protein>
    <submittedName>
        <fullName evidence="1">Uncharacterized protein</fullName>
    </submittedName>
</protein>
<dbReference type="Proteomes" id="UP000239187">
    <property type="component" value="Chromosome"/>
</dbReference>
<dbReference type="RefSeq" id="WP_208739447.1">
    <property type="nucleotide sequence ID" value="NZ_CP024915.1"/>
</dbReference>
<dbReference type="EMBL" id="CP024915">
    <property type="protein sequence ID" value="AUZ88322.1"/>
    <property type="molecule type" value="Genomic_DNA"/>
</dbReference>
<name>A0A2L0UGG6_9MICC</name>
<accession>A0A2L0UGG6</accession>
<sequence length="88" mass="9834">MSTADENQHSATFDALQRAGFTVGELWLYYLSMGGSIDEFEVNAYLHGLTHLPAIDRDMLSQSVNEMHDDICRSPRAPYSANPDRPTS</sequence>
<gene>
    <name evidence="1" type="ORF">CVO76_12265</name>
</gene>
<dbReference type="AlphaFoldDB" id="A0A2L0UGG6"/>
<evidence type="ECO:0000313" key="2">
    <source>
        <dbReference type="Proteomes" id="UP000239187"/>
    </source>
</evidence>
<evidence type="ECO:0000313" key="1">
    <source>
        <dbReference type="EMBL" id="AUZ88322.1"/>
    </source>
</evidence>
<organism evidence="1 2">
    <name type="scientific">Arthrobacter agilis</name>
    <dbReference type="NCBI Taxonomy" id="37921"/>
    <lineage>
        <taxon>Bacteria</taxon>
        <taxon>Bacillati</taxon>
        <taxon>Actinomycetota</taxon>
        <taxon>Actinomycetes</taxon>
        <taxon>Micrococcales</taxon>
        <taxon>Micrococcaceae</taxon>
        <taxon>Arthrobacter</taxon>
    </lineage>
</organism>